<dbReference type="GO" id="GO:0009229">
    <property type="term" value="P:thiamine diphosphate biosynthetic process"/>
    <property type="evidence" value="ECO:0007669"/>
    <property type="project" value="UniProtKB-UniRule"/>
</dbReference>
<dbReference type="SUPFAM" id="SSF55326">
    <property type="entry name" value="PurM N-terminal domain-like"/>
    <property type="match status" value="1"/>
</dbReference>
<reference evidence="5 6" key="1">
    <citation type="submission" date="2020-04" db="EMBL/GenBank/DDBJ databases">
        <authorList>
            <person name="De Canck E."/>
        </authorList>
    </citation>
    <scope>NUCLEOTIDE SEQUENCE [LARGE SCALE GENOMIC DNA]</scope>
    <source>
        <strain evidence="5 6">LMG 28138</strain>
    </source>
</reference>
<keyword evidence="2" id="KW-0460">Magnesium</keyword>
<dbReference type="GO" id="GO:0009228">
    <property type="term" value="P:thiamine biosynthetic process"/>
    <property type="evidence" value="ECO:0007669"/>
    <property type="project" value="UniProtKB-KW"/>
</dbReference>
<dbReference type="RefSeq" id="WP_175102882.1">
    <property type="nucleotide sequence ID" value="NZ_CADIKM010000001.1"/>
</dbReference>
<evidence type="ECO:0000256" key="1">
    <source>
        <dbReference type="ARBA" id="ARBA00022977"/>
    </source>
</evidence>
<evidence type="ECO:0000313" key="5">
    <source>
        <dbReference type="EMBL" id="CAB3777312.1"/>
    </source>
</evidence>
<dbReference type="Pfam" id="PF00586">
    <property type="entry name" value="AIRS"/>
    <property type="match status" value="1"/>
</dbReference>
<evidence type="ECO:0000256" key="2">
    <source>
        <dbReference type="HAMAP-Rule" id="MF_02128"/>
    </source>
</evidence>
<feature type="binding site" evidence="2">
    <location>
        <position position="74"/>
    </location>
    <ligand>
        <name>Mg(2+)</name>
        <dbReference type="ChEBI" id="CHEBI:18420"/>
        <label>2</label>
    </ligand>
</feature>
<evidence type="ECO:0000313" key="6">
    <source>
        <dbReference type="Proteomes" id="UP000494115"/>
    </source>
</evidence>
<dbReference type="GO" id="GO:0000287">
    <property type="term" value="F:magnesium ion binding"/>
    <property type="evidence" value="ECO:0007669"/>
    <property type="project" value="UniProtKB-UniRule"/>
</dbReference>
<dbReference type="SUPFAM" id="SSF56042">
    <property type="entry name" value="PurM C-terminal domain-like"/>
    <property type="match status" value="1"/>
</dbReference>
<keyword evidence="2 5" id="KW-0808">Transferase</keyword>
<accession>A0A6S7B421</accession>
<feature type="binding site" evidence="2">
    <location>
        <position position="44"/>
    </location>
    <ligand>
        <name>Mg(2+)</name>
        <dbReference type="ChEBI" id="CHEBI:18420"/>
        <label>4</label>
    </ligand>
</feature>
<dbReference type="PANTHER" id="PTHR30270:SF0">
    <property type="entry name" value="THIAMINE-MONOPHOSPHATE KINASE"/>
    <property type="match status" value="1"/>
</dbReference>
<dbReference type="Gene3D" id="3.90.650.10">
    <property type="entry name" value="PurM-like C-terminal domain"/>
    <property type="match status" value="1"/>
</dbReference>
<feature type="domain" description="PurM-like C-terminal" evidence="4">
    <location>
        <begin position="149"/>
        <end position="295"/>
    </location>
</feature>
<comment type="function">
    <text evidence="2">Catalyzes the ATP-dependent phosphorylation of thiamine-monophosphate (TMP) to form thiamine-pyrophosphate (TPP), the active form of vitamin B1.</text>
</comment>
<proteinExistence type="inferred from homology"/>
<keyword evidence="2 5" id="KW-0418">Kinase</keyword>
<dbReference type="Gene3D" id="3.30.1330.10">
    <property type="entry name" value="PurM-like, N-terminal domain"/>
    <property type="match status" value="1"/>
</dbReference>
<dbReference type="UniPathway" id="UPA00060">
    <property type="reaction ID" value="UER00142"/>
</dbReference>
<keyword evidence="6" id="KW-1185">Reference proteome</keyword>
<dbReference type="CDD" id="cd02194">
    <property type="entry name" value="ThiL"/>
    <property type="match status" value="1"/>
</dbReference>
<feature type="binding site" evidence="2">
    <location>
        <position position="46"/>
    </location>
    <ligand>
        <name>Mg(2+)</name>
        <dbReference type="ChEBI" id="CHEBI:18420"/>
        <label>1</label>
    </ligand>
</feature>
<dbReference type="Pfam" id="PF02769">
    <property type="entry name" value="AIRS_C"/>
    <property type="match status" value="1"/>
</dbReference>
<gene>
    <name evidence="5" type="primary">thiL_1</name>
    <name evidence="2" type="synonym">thiL</name>
    <name evidence="5" type="ORF">LMG28138_00348</name>
</gene>
<feature type="binding site" evidence="2">
    <location>
        <position position="210"/>
    </location>
    <ligand>
        <name>Mg(2+)</name>
        <dbReference type="ChEBI" id="CHEBI:18420"/>
        <label>3</label>
    </ligand>
</feature>
<dbReference type="InterPro" id="IPR006283">
    <property type="entry name" value="ThiL-like"/>
</dbReference>
<feature type="binding site" evidence="2">
    <location>
        <position position="121"/>
    </location>
    <ligand>
        <name>Mg(2+)</name>
        <dbReference type="ChEBI" id="CHEBI:18420"/>
        <label>1</label>
    </ligand>
</feature>
<feature type="binding site" evidence="2">
    <location>
        <position position="29"/>
    </location>
    <ligand>
        <name>Mg(2+)</name>
        <dbReference type="ChEBI" id="CHEBI:18420"/>
        <label>4</label>
    </ligand>
</feature>
<feature type="binding site" evidence="2">
    <location>
        <position position="213"/>
    </location>
    <ligand>
        <name>Mg(2+)</name>
        <dbReference type="ChEBI" id="CHEBI:18420"/>
        <label>5</label>
    </ligand>
</feature>
<dbReference type="InterPro" id="IPR036921">
    <property type="entry name" value="PurM-like_N_sf"/>
</dbReference>
<dbReference type="EMBL" id="CADIKM010000001">
    <property type="protein sequence ID" value="CAB3777312.1"/>
    <property type="molecule type" value="Genomic_DNA"/>
</dbReference>
<feature type="binding site" evidence="2">
    <location>
        <position position="45"/>
    </location>
    <ligand>
        <name>Mg(2+)</name>
        <dbReference type="ChEBI" id="CHEBI:18420"/>
        <label>1</label>
    </ligand>
</feature>
<comment type="similarity">
    <text evidence="2">Belongs to the thiamine-monophosphate kinase family.</text>
</comment>
<dbReference type="AlphaFoldDB" id="A0A6S7B421"/>
<dbReference type="Proteomes" id="UP000494115">
    <property type="component" value="Unassembled WGS sequence"/>
</dbReference>
<dbReference type="GO" id="GO:0009030">
    <property type="term" value="F:thiamine-phosphate kinase activity"/>
    <property type="evidence" value="ECO:0007669"/>
    <property type="project" value="UniProtKB-UniRule"/>
</dbReference>
<feature type="binding site" evidence="2">
    <location>
        <position position="29"/>
    </location>
    <ligand>
        <name>Mg(2+)</name>
        <dbReference type="ChEBI" id="CHEBI:18420"/>
        <label>3</label>
    </ligand>
</feature>
<feature type="binding site" evidence="2">
    <location>
        <position position="46"/>
    </location>
    <ligand>
        <name>Mg(2+)</name>
        <dbReference type="ChEBI" id="CHEBI:18420"/>
        <label>2</label>
    </ligand>
</feature>
<comment type="pathway">
    <text evidence="2">Cofactor biosynthesis; thiamine diphosphate biosynthesis; thiamine diphosphate from thiamine phosphate: step 1/1.</text>
</comment>
<protein>
    <recommendedName>
        <fullName evidence="2">Thiamine-monophosphate kinase</fullName>
        <shortName evidence="2">TMP kinase</shortName>
        <shortName evidence="2">Thiamine-phosphate kinase</shortName>
        <ecNumber evidence="2">2.7.4.16</ecNumber>
    </recommendedName>
</protein>
<feature type="binding site" evidence="2">
    <location>
        <position position="145"/>
    </location>
    <ligand>
        <name>ATP</name>
        <dbReference type="ChEBI" id="CHEBI:30616"/>
    </ligand>
</feature>
<dbReference type="InterPro" id="IPR016188">
    <property type="entry name" value="PurM-like_N"/>
</dbReference>
<comment type="miscellaneous">
    <text evidence="2">Reaction mechanism of ThiL seems to utilize a direct, inline transfer of the gamma-phosphate of ATP to TMP rather than a phosphorylated enzyme intermediate.</text>
</comment>
<feature type="binding site" evidence="2">
    <location>
        <position position="212"/>
    </location>
    <ligand>
        <name>ATP</name>
        <dbReference type="ChEBI" id="CHEBI:30616"/>
    </ligand>
</feature>
<feature type="binding site" evidence="2">
    <location>
        <position position="260"/>
    </location>
    <ligand>
        <name>substrate</name>
    </ligand>
</feature>
<dbReference type="NCBIfam" id="TIGR01379">
    <property type="entry name" value="thiL"/>
    <property type="match status" value="1"/>
</dbReference>
<keyword evidence="2" id="KW-0479">Metal-binding</keyword>
<feature type="binding site" evidence="2">
    <location>
        <position position="74"/>
    </location>
    <ligand>
        <name>Mg(2+)</name>
        <dbReference type="ChEBI" id="CHEBI:18420"/>
        <label>4</label>
    </ligand>
</feature>
<organism evidence="5 6">
    <name type="scientific">Pararobbsia alpina</name>
    <dbReference type="NCBI Taxonomy" id="621374"/>
    <lineage>
        <taxon>Bacteria</taxon>
        <taxon>Pseudomonadati</taxon>
        <taxon>Pseudomonadota</taxon>
        <taxon>Betaproteobacteria</taxon>
        <taxon>Burkholderiales</taxon>
        <taxon>Burkholderiaceae</taxon>
        <taxon>Pararobbsia</taxon>
    </lineage>
</organism>
<dbReference type="GO" id="GO:0005524">
    <property type="term" value="F:ATP binding"/>
    <property type="evidence" value="ECO:0007669"/>
    <property type="project" value="UniProtKB-UniRule"/>
</dbReference>
<feature type="binding site" evidence="2">
    <location>
        <position position="53"/>
    </location>
    <ligand>
        <name>substrate</name>
    </ligand>
</feature>
<dbReference type="HAMAP" id="MF_02128">
    <property type="entry name" value="TMP_kinase"/>
    <property type="match status" value="1"/>
</dbReference>
<dbReference type="PIRSF" id="PIRSF005303">
    <property type="entry name" value="Thiam_monoph_kin"/>
    <property type="match status" value="1"/>
</dbReference>
<evidence type="ECO:0000259" key="3">
    <source>
        <dbReference type="Pfam" id="PF00586"/>
    </source>
</evidence>
<dbReference type="PANTHER" id="PTHR30270">
    <property type="entry name" value="THIAMINE-MONOPHOSPHATE KINASE"/>
    <property type="match status" value="1"/>
</dbReference>
<dbReference type="InterPro" id="IPR010918">
    <property type="entry name" value="PurM-like_C_dom"/>
</dbReference>
<dbReference type="InterPro" id="IPR036676">
    <property type="entry name" value="PurM-like_C_sf"/>
</dbReference>
<comment type="catalytic activity">
    <reaction evidence="2">
        <text>thiamine phosphate + ATP = thiamine diphosphate + ADP</text>
        <dbReference type="Rhea" id="RHEA:15913"/>
        <dbReference type="ChEBI" id="CHEBI:30616"/>
        <dbReference type="ChEBI" id="CHEBI:37575"/>
        <dbReference type="ChEBI" id="CHEBI:58937"/>
        <dbReference type="ChEBI" id="CHEBI:456216"/>
        <dbReference type="EC" id="2.7.4.16"/>
    </reaction>
</comment>
<keyword evidence="2" id="KW-0547">Nucleotide-binding</keyword>
<name>A0A6S7B421_9BURK</name>
<evidence type="ECO:0000259" key="4">
    <source>
        <dbReference type="Pfam" id="PF02769"/>
    </source>
</evidence>
<dbReference type="EC" id="2.7.4.16" evidence="2"/>
<comment type="caution">
    <text evidence="2">Lacks conserved residue(s) required for the propagation of feature annotation.</text>
</comment>
<feature type="domain" description="PurM-like N-terminal" evidence="3">
    <location>
        <begin position="27"/>
        <end position="136"/>
    </location>
</feature>
<feature type="binding site" evidence="2">
    <location>
        <begin position="120"/>
        <end position="121"/>
    </location>
    <ligand>
        <name>ATP</name>
        <dbReference type="ChEBI" id="CHEBI:30616"/>
    </ligand>
</feature>
<keyword evidence="1 2" id="KW-0784">Thiamine biosynthesis</keyword>
<feature type="binding site" evidence="2">
    <location>
        <position position="322"/>
    </location>
    <ligand>
        <name>substrate</name>
    </ligand>
</feature>
<feature type="binding site" evidence="2">
    <location>
        <position position="74"/>
    </location>
    <ligand>
        <name>Mg(2+)</name>
        <dbReference type="ChEBI" id="CHEBI:18420"/>
        <label>3</label>
    </ligand>
</feature>
<sequence>MLNEFSLISRYFSRPSQAPGSAVLGVGDDCALLAPRAGKALAISSDMLVEGRHFFAGADARALGHKTLAVNLSDLAAMGASPRAFTLALALPVIDEAWLEEFSAGMFALADPAGCELIGGDTTRGPLTLCVTVFGDVDAGRALRRDAAQVGDDVWVSGTLGDARLALGALRNEWTLNAAELAEVQRSLDWPEPQLALGMALAGVAHAALDISDGLAGDLGHIVARSNVGARINVDALPRSATLARQTPQIQRQCTIAGGDDYQLCFTASVRARDVVLSASSQAGTSVSRVGTITAFDEAADAARIVWTDAGGQPLALALRGFDHFDD</sequence>
<keyword evidence="2" id="KW-0067">ATP-binding</keyword>